<evidence type="ECO:0000313" key="2">
    <source>
        <dbReference type="EMBL" id="NEK56830.1"/>
    </source>
</evidence>
<dbReference type="Proteomes" id="UP000470246">
    <property type="component" value="Unassembled WGS sequence"/>
</dbReference>
<comment type="similarity">
    <text evidence="1">Belongs to the enoyl-CoA hydratase/isomerase family.</text>
</comment>
<evidence type="ECO:0000313" key="3">
    <source>
        <dbReference type="Proteomes" id="UP000470246"/>
    </source>
</evidence>
<dbReference type="Gene3D" id="1.10.12.10">
    <property type="entry name" value="Lyase 2-enoyl-coa Hydratase, Chain A, domain 2"/>
    <property type="match status" value="1"/>
</dbReference>
<proteinExistence type="inferred from homology"/>
<dbReference type="RefSeq" id="WP_163480030.1">
    <property type="nucleotide sequence ID" value="NZ_JAAGWF010000004.1"/>
</dbReference>
<keyword evidence="3" id="KW-1185">Reference proteome</keyword>
<dbReference type="CDD" id="cd06558">
    <property type="entry name" value="crotonase-like"/>
    <property type="match status" value="1"/>
</dbReference>
<reference evidence="2 3" key="1">
    <citation type="submission" date="2020-02" db="EMBL/GenBank/DDBJ databases">
        <title>Geodermatophilus sabuli CPCC 205279 I12A-02694.</title>
        <authorList>
            <person name="Jiang Z."/>
        </authorList>
    </citation>
    <scope>NUCLEOTIDE SEQUENCE [LARGE SCALE GENOMIC DNA]</scope>
    <source>
        <strain evidence="2 3">I12A-02694</strain>
    </source>
</reference>
<dbReference type="Gene3D" id="3.90.226.10">
    <property type="entry name" value="2-enoyl-CoA Hydratase, Chain A, domain 1"/>
    <property type="match status" value="1"/>
</dbReference>
<evidence type="ECO:0000256" key="1">
    <source>
        <dbReference type="ARBA" id="ARBA00005254"/>
    </source>
</evidence>
<dbReference type="PANTHER" id="PTHR43459:SF1">
    <property type="entry name" value="EG:BACN32G11.4 PROTEIN"/>
    <property type="match status" value="1"/>
</dbReference>
<dbReference type="InterPro" id="IPR014748">
    <property type="entry name" value="Enoyl-CoA_hydra_C"/>
</dbReference>
<protein>
    <submittedName>
        <fullName evidence="2">Enoyl-CoA hydratase</fullName>
    </submittedName>
</protein>
<sequence>MDLKVTRYEIDPAGVATLWLDRPGRGNSWTGRMHDEYRWICKRLDDDPDVRVIVLTGTGSTFCAGADFKALDSYVGAKTYDPNLAVDAERPGYGVRPEFDADMAWQLGMRTPLIAAINGACAGIAVALAAFCDLRFAVEDAKITTVAPRIGLPAEYGLAWILPRLMGVTHAADLLLTGRVVLAEEMRSWGFFNRVLPREQFHESVDAYAHQLAAVSPAAATTTKRQIWADLLHADPRAAVEQSKELIGLHMTSADYAEGVAALMEKRRPRFEPQPSTREETP</sequence>
<dbReference type="SUPFAM" id="SSF52096">
    <property type="entry name" value="ClpP/crotonase"/>
    <property type="match status" value="1"/>
</dbReference>
<organism evidence="2 3">
    <name type="scientific">Geodermatophilus sabuli</name>
    <dbReference type="NCBI Taxonomy" id="1564158"/>
    <lineage>
        <taxon>Bacteria</taxon>
        <taxon>Bacillati</taxon>
        <taxon>Actinomycetota</taxon>
        <taxon>Actinomycetes</taxon>
        <taxon>Geodermatophilales</taxon>
        <taxon>Geodermatophilaceae</taxon>
        <taxon>Geodermatophilus</taxon>
    </lineage>
</organism>
<gene>
    <name evidence="2" type="ORF">GCU56_02955</name>
</gene>
<dbReference type="PANTHER" id="PTHR43459">
    <property type="entry name" value="ENOYL-COA HYDRATASE"/>
    <property type="match status" value="1"/>
</dbReference>
<dbReference type="AlphaFoldDB" id="A0A7K3VWT2"/>
<dbReference type="InterPro" id="IPR029045">
    <property type="entry name" value="ClpP/crotonase-like_dom_sf"/>
</dbReference>
<dbReference type="GO" id="GO:0003824">
    <property type="term" value="F:catalytic activity"/>
    <property type="evidence" value="ECO:0007669"/>
    <property type="project" value="UniProtKB-ARBA"/>
</dbReference>
<accession>A0A7K3VWT2</accession>
<comment type="caution">
    <text evidence="2">The sequence shown here is derived from an EMBL/GenBank/DDBJ whole genome shotgun (WGS) entry which is preliminary data.</text>
</comment>
<dbReference type="Pfam" id="PF00378">
    <property type="entry name" value="ECH_1"/>
    <property type="match status" value="1"/>
</dbReference>
<dbReference type="EMBL" id="JAAGWF010000004">
    <property type="protein sequence ID" value="NEK56830.1"/>
    <property type="molecule type" value="Genomic_DNA"/>
</dbReference>
<name>A0A7K3VWT2_9ACTN</name>
<dbReference type="InterPro" id="IPR001753">
    <property type="entry name" value="Enoyl-CoA_hydra/iso"/>
</dbReference>